<gene>
    <name evidence="6" type="ORF">WMO62_15115</name>
</gene>
<evidence type="ECO:0000256" key="1">
    <source>
        <dbReference type="ARBA" id="ARBA00004141"/>
    </source>
</evidence>
<keyword evidence="2 5" id="KW-0812">Transmembrane</keyword>
<reference evidence="6 7" key="1">
    <citation type="submission" date="2024-03" db="EMBL/GenBank/DDBJ databases">
        <title>Human intestinal bacterial collection.</title>
        <authorList>
            <person name="Pauvert C."/>
            <person name="Hitch T.C.A."/>
            <person name="Clavel T."/>
        </authorList>
    </citation>
    <scope>NUCLEOTIDE SEQUENCE [LARGE SCALE GENOMIC DNA]</scope>
    <source>
        <strain evidence="6 7">CLA-AA-H78B</strain>
    </source>
</reference>
<keyword evidence="4 5" id="KW-0472">Membrane</keyword>
<proteinExistence type="predicted"/>
<keyword evidence="7" id="KW-1185">Reference proteome</keyword>
<evidence type="ECO:0000256" key="3">
    <source>
        <dbReference type="ARBA" id="ARBA00022989"/>
    </source>
</evidence>
<evidence type="ECO:0000256" key="2">
    <source>
        <dbReference type="ARBA" id="ARBA00022692"/>
    </source>
</evidence>
<feature type="transmembrane region" description="Helical" evidence="5">
    <location>
        <begin position="133"/>
        <end position="160"/>
    </location>
</feature>
<feature type="transmembrane region" description="Helical" evidence="5">
    <location>
        <begin position="32"/>
        <end position="51"/>
    </location>
</feature>
<name>A0ABV1I5C5_9FIRM</name>
<dbReference type="RefSeq" id="WP_349145200.1">
    <property type="nucleotide sequence ID" value="NZ_JBBMFC010000050.1"/>
</dbReference>
<organism evidence="6 7">
    <name type="scientific">Hominiventricola aquisgranensis</name>
    <dbReference type="NCBI Taxonomy" id="3133164"/>
    <lineage>
        <taxon>Bacteria</taxon>
        <taxon>Bacillati</taxon>
        <taxon>Bacillota</taxon>
        <taxon>Clostridia</taxon>
        <taxon>Lachnospirales</taxon>
        <taxon>Lachnospiraceae</taxon>
        <taxon>Hominiventricola</taxon>
    </lineage>
</organism>
<keyword evidence="3 5" id="KW-1133">Transmembrane helix</keyword>
<feature type="transmembrane region" description="Helical" evidence="5">
    <location>
        <begin position="180"/>
        <end position="196"/>
    </location>
</feature>
<evidence type="ECO:0000256" key="5">
    <source>
        <dbReference type="SAM" id="Phobius"/>
    </source>
</evidence>
<protein>
    <submittedName>
        <fullName evidence="6">CvpA family protein</fullName>
    </submittedName>
</protein>
<evidence type="ECO:0000313" key="6">
    <source>
        <dbReference type="EMBL" id="MEQ2580136.1"/>
    </source>
</evidence>
<evidence type="ECO:0000313" key="7">
    <source>
        <dbReference type="Proteomes" id="UP001470288"/>
    </source>
</evidence>
<comment type="subcellular location">
    <subcellularLocation>
        <location evidence="1">Membrane</location>
        <topology evidence="1">Multi-pass membrane protein</topology>
    </subcellularLocation>
</comment>
<dbReference type="Pfam" id="PF02674">
    <property type="entry name" value="Colicin_V"/>
    <property type="match status" value="1"/>
</dbReference>
<dbReference type="Proteomes" id="UP001470288">
    <property type="component" value="Unassembled WGS sequence"/>
</dbReference>
<comment type="caution">
    <text evidence="6">The sequence shown here is derived from an EMBL/GenBank/DDBJ whole genome shotgun (WGS) entry which is preliminary data.</text>
</comment>
<accession>A0ABV1I5C5</accession>
<dbReference type="InterPro" id="IPR003825">
    <property type="entry name" value="Colicin-V_CvpA"/>
</dbReference>
<evidence type="ECO:0000256" key="4">
    <source>
        <dbReference type="ARBA" id="ARBA00023136"/>
    </source>
</evidence>
<sequence length="197" mass="22078">MDIVNIADLAGFLFLGFGLLDGYRKGLVKKGASLLFTVGSLFLVYLISPYVENFLRQILPSFLNLDNISVDNDLYRLVMLSGFQDQAEEYVRILAARVISLVATYVVVRLILRTAMSSLRVLTKVPGLSFLNRLAGAAFGLLQQMLVLWILFLIVAIFSYTSWGGAAYKIINQSVWLSELYNNNLLLLVGMLLMFHI</sequence>
<dbReference type="EMBL" id="JBBMFC010000050">
    <property type="protein sequence ID" value="MEQ2580136.1"/>
    <property type="molecule type" value="Genomic_DNA"/>
</dbReference>
<feature type="transmembrane region" description="Helical" evidence="5">
    <location>
        <begin position="90"/>
        <end position="112"/>
    </location>
</feature>